<feature type="transmembrane region" description="Helical" evidence="3">
    <location>
        <begin position="12"/>
        <end position="32"/>
    </location>
</feature>
<gene>
    <name evidence="5" type="ORF">EKI59_04335</name>
    <name evidence="4" type="ORF">H0H28_12665</name>
</gene>
<evidence type="ECO:0000313" key="5">
    <source>
        <dbReference type="EMBL" id="TVS29286.1"/>
    </source>
</evidence>
<name>A0A6C1U080_9CORY</name>
<keyword evidence="7" id="KW-1185">Reference proteome</keyword>
<dbReference type="InterPro" id="IPR000026">
    <property type="entry name" value="N1-like"/>
</dbReference>
<sequence>MERMADNSGLKNRYLGVLLIGLVGASLGMFGIRNVAEGGPSGVEFCSPDEVPAQAWDTIDTVENDGPYPHPEFDDRRFGNYEGVLPEEELGYYQEYTVETPGLGHRGERRIVTGGGADGEVDEWYYTGDHYESFCEVPGVR</sequence>
<dbReference type="Gene3D" id="3.10.450.30">
    <property type="entry name" value="Microbial ribonucleases"/>
    <property type="match status" value="1"/>
</dbReference>
<dbReference type="OrthoDB" id="5326845at2"/>
<keyword evidence="1" id="KW-0540">Nuclease</keyword>
<dbReference type="SUPFAM" id="SSF53933">
    <property type="entry name" value="Microbial ribonucleases"/>
    <property type="match status" value="1"/>
</dbReference>
<proteinExistence type="predicted"/>
<keyword evidence="3" id="KW-0812">Transmembrane</keyword>
<evidence type="ECO:0000313" key="6">
    <source>
        <dbReference type="Proteomes" id="UP000336646"/>
    </source>
</evidence>
<evidence type="ECO:0000313" key="7">
    <source>
        <dbReference type="Proteomes" id="UP000580709"/>
    </source>
</evidence>
<dbReference type="Proteomes" id="UP000580709">
    <property type="component" value="Unassembled WGS sequence"/>
</dbReference>
<dbReference type="EMBL" id="RXIR01000006">
    <property type="protein sequence ID" value="TVS29286.1"/>
    <property type="molecule type" value="Genomic_DNA"/>
</dbReference>
<evidence type="ECO:0000256" key="3">
    <source>
        <dbReference type="SAM" id="Phobius"/>
    </source>
</evidence>
<dbReference type="EMBL" id="JACEOR010000574">
    <property type="protein sequence ID" value="MBA4506146.1"/>
    <property type="molecule type" value="Genomic_DNA"/>
</dbReference>
<dbReference type="Proteomes" id="UP000336646">
    <property type="component" value="Unassembled WGS sequence"/>
</dbReference>
<keyword evidence="2" id="KW-0378">Hydrolase</keyword>
<dbReference type="AlphaFoldDB" id="A0A6C1U080"/>
<keyword evidence="3" id="KW-1133">Transmembrane helix</keyword>
<reference evidence="5 6" key="1">
    <citation type="submission" date="2018-12" db="EMBL/GenBank/DDBJ databases">
        <title>Corynebacterium sanguinis sp. nov., a clinically-associated and environmental corynebacterium.</title>
        <authorList>
            <person name="Gonzales-Siles L."/>
            <person name="Jaen-Luchoro D."/>
            <person name="Cardew S."/>
            <person name="Inganas E."/>
            <person name="Ohlen M."/>
            <person name="Jensie-Markopolous S."/>
            <person name="Pinyeiro-Iglesias B."/>
            <person name="Molin K."/>
            <person name="Skovbjerg S."/>
            <person name="Svensson-Stadler L."/>
            <person name="Funke G."/>
            <person name="Moore E.R.B."/>
        </authorList>
    </citation>
    <scope>NUCLEOTIDE SEQUENCE [LARGE SCALE GENOMIC DNA]</scope>
    <source>
        <strain evidence="5 6">58734</strain>
    </source>
</reference>
<protein>
    <submittedName>
        <fullName evidence="5">Guanyl-specific ribonuclease</fullName>
    </submittedName>
</protein>
<accession>A0A6C1U080</accession>
<dbReference type="GO" id="GO:0004521">
    <property type="term" value="F:RNA endonuclease activity"/>
    <property type="evidence" value="ECO:0007669"/>
    <property type="project" value="InterPro"/>
</dbReference>
<dbReference type="Pfam" id="PF00545">
    <property type="entry name" value="Ribonuclease"/>
    <property type="match status" value="1"/>
</dbReference>
<comment type="caution">
    <text evidence="5">The sequence shown here is derived from an EMBL/GenBank/DDBJ whole genome shotgun (WGS) entry which is preliminary data.</text>
</comment>
<dbReference type="GO" id="GO:0016787">
    <property type="term" value="F:hydrolase activity"/>
    <property type="evidence" value="ECO:0007669"/>
    <property type="project" value="UniProtKB-KW"/>
</dbReference>
<evidence type="ECO:0000313" key="4">
    <source>
        <dbReference type="EMBL" id="MBA4506146.1"/>
    </source>
</evidence>
<dbReference type="GO" id="GO:0003723">
    <property type="term" value="F:RNA binding"/>
    <property type="evidence" value="ECO:0007669"/>
    <property type="project" value="InterPro"/>
</dbReference>
<organism evidence="5 6">
    <name type="scientific">Corynebacterium sanguinis</name>
    <dbReference type="NCBI Taxonomy" id="2594913"/>
    <lineage>
        <taxon>Bacteria</taxon>
        <taxon>Bacillati</taxon>
        <taxon>Actinomycetota</taxon>
        <taxon>Actinomycetes</taxon>
        <taxon>Mycobacteriales</taxon>
        <taxon>Corynebacteriaceae</taxon>
        <taxon>Corynebacterium</taxon>
    </lineage>
</organism>
<reference evidence="4 7" key="2">
    <citation type="submission" date="2020-07" db="EMBL/GenBank/DDBJ databases">
        <authorList>
            <person name="Khare M."/>
        </authorList>
    </citation>
    <scope>NUCLEOTIDE SEQUENCE [LARGE SCALE GENOMIC DNA]</scope>
    <source>
        <strain evidence="4 7">P8776</strain>
    </source>
</reference>
<keyword evidence="3" id="KW-0472">Membrane</keyword>
<evidence type="ECO:0000256" key="2">
    <source>
        <dbReference type="ARBA" id="ARBA00022801"/>
    </source>
</evidence>
<evidence type="ECO:0000256" key="1">
    <source>
        <dbReference type="ARBA" id="ARBA00022722"/>
    </source>
</evidence>
<dbReference type="InterPro" id="IPR016191">
    <property type="entry name" value="Ribonuclease/ribotoxin"/>
</dbReference>